<keyword evidence="3" id="KW-1185">Reference proteome</keyword>
<name>A0A093GJI6_DRYPU</name>
<feature type="non-terminal residue" evidence="2">
    <location>
        <position position="37"/>
    </location>
</feature>
<accession>A0A093GJI6</accession>
<protein>
    <submittedName>
        <fullName evidence="2">Uncharacterized protein</fullName>
    </submittedName>
</protein>
<feature type="region of interest" description="Disordered" evidence="1">
    <location>
        <begin position="1"/>
        <end position="20"/>
    </location>
</feature>
<evidence type="ECO:0000256" key="1">
    <source>
        <dbReference type="SAM" id="MobiDB-lite"/>
    </source>
</evidence>
<evidence type="ECO:0000313" key="3">
    <source>
        <dbReference type="Proteomes" id="UP000053875"/>
    </source>
</evidence>
<organism evidence="2 3">
    <name type="scientific">Dryobates pubescens</name>
    <name type="common">Downy woodpecker</name>
    <name type="synonym">Picoides pubescens</name>
    <dbReference type="NCBI Taxonomy" id="118200"/>
    <lineage>
        <taxon>Eukaryota</taxon>
        <taxon>Metazoa</taxon>
        <taxon>Chordata</taxon>
        <taxon>Craniata</taxon>
        <taxon>Vertebrata</taxon>
        <taxon>Euteleostomi</taxon>
        <taxon>Archelosauria</taxon>
        <taxon>Archosauria</taxon>
        <taxon>Dinosauria</taxon>
        <taxon>Saurischia</taxon>
        <taxon>Theropoda</taxon>
        <taxon>Coelurosauria</taxon>
        <taxon>Aves</taxon>
        <taxon>Neognathae</taxon>
        <taxon>Neoaves</taxon>
        <taxon>Telluraves</taxon>
        <taxon>Coraciimorphae</taxon>
        <taxon>Piciformes</taxon>
        <taxon>Picidae</taxon>
        <taxon>Dryobates</taxon>
    </lineage>
</organism>
<sequence length="37" mass="3810">PVSLSPQPTWLCEGSSTGTAAPTGAACRYTPECPFPE</sequence>
<feature type="non-terminal residue" evidence="2">
    <location>
        <position position="1"/>
    </location>
</feature>
<evidence type="ECO:0000313" key="2">
    <source>
        <dbReference type="EMBL" id="KFV70425.1"/>
    </source>
</evidence>
<proteinExistence type="predicted"/>
<reference evidence="2 3" key="1">
    <citation type="submission" date="2014-04" db="EMBL/GenBank/DDBJ databases">
        <title>Genome evolution of avian class.</title>
        <authorList>
            <person name="Zhang G."/>
            <person name="Li C."/>
        </authorList>
    </citation>
    <scope>NUCLEOTIDE SEQUENCE [LARGE SCALE GENOMIC DNA]</scope>
    <source>
        <strain evidence="2">BGI_N307</strain>
    </source>
</reference>
<dbReference type="EMBL" id="KL216596">
    <property type="protein sequence ID" value="KFV70425.1"/>
    <property type="molecule type" value="Genomic_DNA"/>
</dbReference>
<gene>
    <name evidence="2" type="ORF">N307_12418</name>
</gene>
<dbReference type="Proteomes" id="UP000053875">
    <property type="component" value="Unassembled WGS sequence"/>
</dbReference>
<dbReference type="AlphaFoldDB" id="A0A093GJI6"/>